<gene>
    <name evidence="1" type="ORF">GQF63_02965</name>
</gene>
<organism evidence="1 2">
    <name type="scientific">Sphingobacterium humi</name>
    <dbReference type="NCBI Taxonomy" id="1796905"/>
    <lineage>
        <taxon>Bacteria</taxon>
        <taxon>Pseudomonadati</taxon>
        <taxon>Bacteroidota</taxon>
        <taxon>Sphingobacteriia</taxon>
        <taxon>Sphingobacteriales</taxon>
        <taxon>Sphingobacteriaceae</taxon>
        <taxon>Sphingobacterium</taxon>
    </lineage>
</organism>
<dbReference type="RefSeq" id="WP_160367625.1">
    <property type="nucleotide sequence ID" value="NZ_WSQA01000002.1"/>
</dbReference>
<keyword evidence="2" id="KW-1185">Reference proteome</keyword>
<dbReference type="Proteomes" id="UP000435036">
    <property type="component" value="Unassembled WGS sequence"/>
</dbReference>
<dbReference type="Pfam" id="PF14907">
    <property type="entry name" value="NTP_transf_5"/>
    <property type="match status" value="1"/>
</dbReference>
<protein>
    <recommendedName>
        <fullName evidence="3">Nucleotidyltransferase family protein</fullName>
    </recommendedName>
</protein>
<sequence>MNEQKIKQVFFTLLQSGLWNKPVQHLENFPLSESDWELVYLWAVHQTVEGVLFDGIQQLPQNLQPQKSILLKWIVRVEKLAMRNNWMNQILVDQIHFFSQIQVSPILLKGQGLAQYYEEPSRRVSGDIDWYFENRKDYSKVAAALHSKDITVQEDAGYSLSYVWNNCEIEHHQRMFDLHNPFLKGFLGKLAKKEEPKRLTLEVNEKTITLPSALETLVQVNAHILKHLLSFGIGLRQLCDAARAYFSLKNQYDERELQQVYKRAGLHKWIDLLHHILVKNLGLAESYLPFALNKNNNAEWMLEDILLAGNFGFHHEAYKSEELRAGKRQQIGKRLFSSFIKYVPVAPKEAISFPIVHFLSRFSH</sequence>
<comment type="caution">
    <text evidence="1">The sequence shown here is derived from an EMBL/GenBank/DDBJ whole genome shotgun (WGS) entry which is preliminary data.</text>
</comment>
<dbReference type="EMBL" id="WSQA01000002">
    <property type="protein sequence ID" value="MVZ60975.1"/>
    <property type="molecule type" value="Genomic_DNA"/>
</dbReference>
<accession>A0A6N8KU67</accession>
<dbReference type="InterPro" id="IPR039498">
    <property type="entry name" value="NTP_transf_5"/>
</dbReference>
<evidence type="ECO:0000313" key="2">
    <source>
        <dbReference type="Proteomes" id="UP000435036"/>
    </source>
</evidence>
<reference evidence="1 2" key="1">
    <citation type="submission" date="2019-12" db="EMBL/GenBank/DDBJ databases">
        <authorList>
            <person name="Dong K."/>
        </authorList>
    </citation>
    <scope>NUCLEOTIDE SEQUENCE [LARGE SCALE GENOMIC DNA]</scope>
    <source>
        <strain evidence="1 2">JCM 31225</strain>
    </source>
</reference>
<evidence type="ECO:0000313" key="1">
    <source>
        <dbReference type="EMBL" id="MVZ60975.1"/>
    </source>
</evidence>
<evidence type="ECO:0008006" key="3">
    <source>
        <dbReference type="Google" id="ProtNLM"/>
    </source>
</evidence>
<dbReference type="OrthoDB" id="9812148at2"/>
<dbReference type="AlphaFoldDB" id="A0A6N8KU67"/>
<name>A0A6N8KU67_9SPHI</name>
<proteinExistence type="predicted"/>